<proteinExistence type="predicted"/>
<sequence>MSYESPTKKIEQEEISRHYVSESRRLPRIAGSRGPLQEILTETIERRYNEELPIHDFCRISQSSLQPTSSTFNNEAERRYYATGERDCSRDASFLQTSGIVNTFWDYYNDKTH</sequence>
<evidence type="ECO:0000313" key="3">
    <source>
        <dbReference type="WBParaSite" id="OFLC_0000133101-mRNA-1"/>
    </source>
</evidence>
<dbReference type="AlphaFoldDB" id="A0A183H1H2"/>
<reference evidence="3" key="1">
    <citation type="submission" date="2016-06" db="UniProtKB">
        <authorList>
            <consortium name="WormBaseParasite"/>
        </authorList>
    </citation>
    <scope>IDENTIFICATION</scope>
</reference>
<protein>
    <submittedName>
        <fullName evidence="1 3">Uncharacterized protein</fullName>
    </submittedName>
</protein>
<name>A0A183H1H2_9BILA</name>
<dbReference type="WBParaSite" id="OFLC_0000133101-mRNA-1">
    <property type="protein sequence ID" value="OFLC_0000133101-mRNA-1"/>
    <property type="gene ID" value="OFLC_0000133101"/>
</dbReference>
<evidence type="ECO:0000313" key="1">
    <source>
        <dbReference type="EMBL" id="VDO29147.1"/>
    </source>
</evidence>
<organism evidence="3">
    <name type="scientific">Onchocerca flexuosa</name>
    <dbReference type="NCBI Taxonomy" id="387005"/>
    <lineage>
        <taxon>Eukaryota</taxon>
        <taxon>Metazoa</taxon>
        <taxon>Ecdysozoa</taxon>
        <taxon>Nematoda</taxon>
        <taxon>Chromadorea</taxon>
        <taxon>Rhabditida</taxon>
        <taxon>Spirurina</taxon>
        <taxon>Spiruromorpha</taxon>
        <taxon>Filarioidea</taxon>
        <taxon>Onchocercidae</taxon>
        <taxon>Onchocerca</taxon>
    </lineage>
</organism>
<evidence type="ECO:0000313" key="2">
    <source>
        <dbReference type="Proteomes" id="UP000267606"/>
    </source>
</evidence>
<dbReference type="Proteomes" id="UP000267606">
    <property type="component" value="Unassembled WGS sequence"/>
</dbReference>
<reference evidence="1 2" key="2">
    <citation type="submission" date="2018-11" db="EMBL/GenBank/DDBJ databases">
        <authorList>
            <consortium name="Pathogen Informatics"/>
        </authorList>
    </citation>
    <scope>NUCLEOTIDE SEQUENCE [LARGE SCALE GENOMIC DNA]</scope>
</reference>
<dbReference type="EMBL" id="UZAJ01000608">
    <property type="protein sequence ID" value="VDO29147.1"/>
    <property type="molecule type" value="Genomic_DNA"/>
</dbReference>
<accession>A0A183H1H2</accession>
<keyword evidence="2" id="KW-1185">Reference proteome</keyword>
<gene>
    <name evidence="1" type="ORF">OFLC_LOCUS1332</name>
</gene>